<dbReference type="InterPro" id="IPR052638">
    <property type="entry name" value="PiggyBac_TE-derived"/>
</dbReference>
<feature type="non-terminal residue" evidence="2">
    <location>
        <position position="1"/>
    </location>
</feature>
<protein>
    <recommendedName>
        <fullName evidence="1">PiggyBac transposable element-derived protein domain-containing protein</fullName>
    </recommendedName>
</protein>
<dbReference type="GO" id="GO:0043565">
    <property type="term" value="F:sequence-specific DNA binding"/>
    <property type="evidence" value="ECO:0007669"/>
    <property type="project" value="TreeGrafter"/>
</dbReference>
<dbReference type="InterPro" id="IPR029526">
    <property type="entry name" value="PGBD"/>
</dbReference>
<proteinExistence type="predicted"/>
<dbReference type="PANTHER" id="PTHR47055:SF3">
    <property type="entry name" value="PHORBOL-ESTER_DAG-TYPE DOMAIN-CONTAINING PROTEIN"/>
    <property type="match status" value="1"/>
</dbReference>
<feature type="domain" description="PiggyBac transposable element-derived protein" evidence="1">
    <location>
        <begin position="8"/>
        <end position="293"/>
    </location>
</feature>
<dbReference type="HOGENOM" id="CLU_013052_2_2_1"/>
<dbReference type="OMA" id="INIAMTY"/>
<dbReference type="STRING" id="77166.N6T724"/>
<sequence length="306" mass="36077">MKNNLTRTQLFRQLFDDDLIELFVQRTNQYACKKNKQIKSFFGILLLSGYVPVASRRIFWENSQDARNELVAATMSRDRFEYIMSNLHCCDNDDLFKGDRFSKVWPLFNKLNKHFQNFDSYCANHSVDDLSNRNLFAMVIMVWMGATSKGYCIWLEPYQGAKTKINGHYKTFDLDPSIILQFADVLSNPEYGSHSLHIFFDNFFTNVPLLHELYNRKNRATGTIRENRTSKCPIKSKREMKRENRGVCDFRSFDNKVIVVKWNDNNSVNVASNNLGVELYQQVSRYSQKEIKRIMVNQPHIIYMYL</sequence>
<organism evidence="2">
    <name type="scientific">Dendroctonus ponderosae</name>
    <name type="common">Mountain pine beetle</name>
    <dbReference type="NCBI Taxonomy" id="77166"/>
    <lineage>
        <taxon>Eukaryota</taxon>
        <taxon>Metazoa</taxon>
        <taxon>Ecdysozoa</taxon>
        <taxon>Arthropoda</taxon>
        <taxon>Hexapoda</taxon>
        <taxon>Insecta</taxon>
        <taxon>Pterygota</taxon>
        <taxon>Neoptera</taxon>
        <taxon>Endopterygota</taxon>
        <taxon>Coleoptera</taxon>
        <taxon>Polyphaga</taxon>
        <taxon>Cucujiformia</taxon>
        <taxon>Curculionidae</taxon>
        <taxon>Scolytinae</taxon>
        <taxon>Dendroctonus</taxon>
    </lineage>
</organism>
<name>N6T724_DENPD</name>
<evidence type="ECO:0000259" key="1">
    <source>
        <dbReference type="Pfam" id="PF13843"/>
    </source>
</evidence>
<dbReference type="OrthoDB" id="6767399at2759"/>
<evidence type="ECO:0000313" key="2">
    <source>
        <dbReference type="EMBL" id="ENN73483.1"/>
    </source>
</evidence>
<gene>
    <name evidence="3" type="ORF">D910_12235</name>
    <name evidence="2" type="ORF">YQE_09908</name>
</gene>
<accession>N6T724</accession>
<dbReference type="Proteomes" id="UP000030742">
    <property type="component" value="Unassembled WGS sequence"/>
</dbReference>
<dbReference type="Pfam" id="PF13843">
    <property type="entry name" value="DDE_Tnp_1_7"/>
    <property type="match status" value="1"/>
</dbReference>
<reference evidence="2 4" key="1">
    <citation type="journal article" date="2013" name="Genome Biol.">
        <title>Draft genome of the mountain pine beetle, Dendroctonus ponderosae Hopkins, a major forest pest.</title>
        <authorList>
            <person name="Keeling C.I."/>
            <person name="Yuen M.M."/>
            <person name="Liao N.Y."/>
            <person name="Docking T.R."/>
            <person name="Chan S.K."/>
            <person name="Taylor G.A."/>
            <person name="Palmquist D.L."/>
            <person name="Jackman S.D."/>
            <person name="Nguyen A."/>
            <person name="Li M."/>
            <person name="Henderson H."/>
            <person name="Janes J.K."/>
            <person name="Zhao Y."/>
            <person name="Pandoh P."/>
            <person name="Moore R."/>
            <person name="Sperling F.A."/>
            <person name="Huber D.P."/>
            <person name="Birol I."/>
            <person name="Jones S.J."/>
            <person name="Bohlmann J."/>
        </authorList>
    </citation>
    <scope>NUCLEOTIDE SEQUENCE</scope>
</reference>
<dbReference type="AlphaFoldDB" id="N6T724"/>
<evidence type="ECO:0000313" key="4">
    <source>
        <dbReference type="Proteomes" id="UP000030742"/>
    </source>
</evidence>
<dbReference type="PANTHER" id="PTHR47055">
    <property type="entry name" value="DDE_TNP_1_7 DOMAIN-CONTAINING PROTEIN"/>
    <property type="match status" value="1"/>
</dbReference>
<evidence type="ECO:0000313" key="3">
    <source>
        <dbReference type="EMBL" id="ERL94963.1"/>
    </source>
</evidence>
<dbReference type="EMBL" id="KB741158">
    <property type="protein sequence ID" value="ENN73483.1"/>
    <property type="molecule type" value="Genomic_DNA"/>
</dbReference>
<dbReference type="EMBL" id="KB632402">
    <property type="protein sequence ID" value="ERL94963.1"/>
    <property type="molecule type" value="Genomic_DNA"/>
</dbReference>